<comment type="function">
    <text evidence="5">Acts as an anti-CsrA protein, binds CsrA and prevents it from repressing translation of its target genes, one of which is flagellin. Binds to flagellin and participates in the assembly of the flagellum.</text>
</comment>
<keyword evidence="3 5" id="KW-0810">Translation regulation</keyword>
<dbReference type="NCBIfam" id="NF009793">
    <property type="entry name" value="PRK13285.1-1"/>
    <property type="match status" value="1"/>
</dbReference>
<evidence type="ECO:0000256" key="1">
    <source>
        <dbReference type="ARBA" id="ARBA00022490"/>
    </source>
</evidence>
<dbReference type="Pfam" id="PF02623">
    <property type="entry name" value="FliW"/>
    <property type="match status" value="1"/>
</dbReference>
<dbReference type="STRING" id="573061.Clocel_1703"/>
<evidence type="ECO:0000256" key="4">
    <source>
        <dbReference type="ARBA" id="ARBA00023186"/>
    </source>
</evidence>
<dbReference type="SUPFAM" id="SSF141457">
    <property type="entry name" value="BH3618-like"/>
    <property type="match status" value="1"/>
</dbReference>
<organism evidence="6 7">
    <name type="scientific">Clostridium cellulovorans (strain ATCC 35296 / DSM 3052 / OCM 3 / 743B)</name>
    <dbReference type="NCBI Taxonomy" id="573061"/>
    <lineage>
        <taxon>Bacteria</taxon>
        <taxon>Bacillati</taxon>
        <taxon>Bacillota</taxon>
        <taxon>Clostridia</taxon>
        <taxon>Eubacteriales</taxon>
        <taxon>Clostridiaceae</taxon>
        <taxon>Clostridium</taxon>
    </lineage>
</organism>
<accession>D9SKF1</accession>
<dbReference type="InterPro" id="IPR024046">
    <property type="entry name" value="Flagellar_assmbl_FliW_dom_sf"/>
</dbReference>
<evidence type="ECO:0000256" key="2">
    <source>
        <dbReference type="ARBA" id="ARBA00022795"/>
    </source>
</evidence>
<name>D9SKF1_CLOC7</name>
<dbReference type="KEGG" id="ccb:Clocel_1703"/>
<comment type="subunit">
    <text evidence="5">Interacts with translational regulator CsrA and flagellin(s).</text>
</comment>
<evidence type="ECO:0000256" key="5">
    <source>
        <dbReference type="HAMAP-Rule" id="MF_01185"/>
    </source>
</evidence>
<dbReference type="PANTHER" id="PTHR39190">
    <property type="entry name" value="FLAGELLAR ASSEMBLY FACTOR FLIW"/>
    <property type="match status" value="1"/>
</dbReference>
<dbReference type="AlphaFoldDB" id="D9SKF1"/>
<dbReference type="Proteomes" id="UP000002730">
    <property type="component" value="Chromosome"/>
</dbReference>
<keyword evidence="1 5" id="KW-0963">Cytoplasm</keyword>
<gene>
    <name evidence="5" type="primary">fliW</name>
    <name evidence="6" type="ordered locus">Clocel_1703</name>
</gene>
<dbReference type="eggNOG" id="COG1699">
    <property type="taxonomic scope" value="Bacteria"/>
</dbReference>
<reference evidence="6 7" key="1">
    <citation type="submission" date="2010-08" db="EMBL/GenBank/DDBJ databases">
        <title>Complete sequence of Clostridium cellulovorans 743B.</title>
        <authorList>
            <consortium name="US DOE Joint Genome Institute"/>
            <person name="Lucas S."/>
            <person name="Copeland A."/>
            <person name="Lapidus A."/>
            <person name="Cheng J.-F."/>
            <person name="Bruce D."/>
            <person name="Goodwin L."/>
            <person name="Pitluck S."/>
            <person name="Chertkov O."/>
            <person name="Detter J.C."/>
            <person name="Han C."/>
            <person name="Tapia R."/>
            <person name="Land M."/>
            <person name="Hauser L."/>
            <person name="Chang Y.-J."/>
            <person name="Jeffries C."/>
            <person name="Kyrpides N."/>
            <person name="Ivanova N."/>
            <person name="Mikhailova N."/>
            <person name="Hemme C.L."/>
            <person name="Woyke T."/>
        </authorList>
    </citation>
    <scope>NUCLEOTIDE SEQUENCE [LARGE SCALE GENOMIC DNA]</scope>
    <source>
        <strain evidence="7">ATCC 35296 / DSM 3052 / OCM 3 / 743B</strain>
    </source>
</reference>
<dbReference type="EMBL" id="CP002160">
    <property type="protein sequence ID" value="ADL51447.1"/>
    <property type="molecule type" value="Genomic_DNA"/>
</dbReference>
<keyword evidence="7" id="KW-1185">Reference proteome</keyword>
<sequence>MMKYNTKYHGEIEYNEEQVVVFQKGLPGFESLRKFVMLPVEDNPNFKILHSIEDNEVGLICVSPFDINSDYEVELEQSTIDNLKIENPKDVFILSFVTLASKVENITVNLAAPVIINNNNRLGEQIILNNEKYKIKYPLLKR</sequence>
<dbReference type="HOGENOM" id="CLU_112356_0_2_9"/>
<keyword evidence="4 5" id="KW-0143">Chaperone</keyword>
<dbReference type="Gene3D" id="2.30.290.10">
    <property type="entry name" value="BH3618-like"/>
    <property type="match status" value="1"/>
</dbReference>
<protein>
    <recommendedName>
        <fullName evidence="5">Flagellar assembly factor FliW</fullName>
    </recommendedName>
</protein>
<dbReference type="PANTHER" id="PTHR39190:SF1">
    <property type="entry name" value="FLAGELLAR ASSEMBLY FACTOR FLIW"/>
    <property type="match status" value="1"/>
</dbReference>
<dbReference type="GO" id="GO:0005737">
    <property type="term" value="C:cytoplasm"/>
    <property type="evidence" value="ECO:0007669"/>
    <property type="project" value="UniProtKB-SubCell"/>
</dbReference>
<keyword evidence="2 5" id="KW-1005">Bacterial flagellum biogenesis</keyword>
<dbReference type="InterPro" id="IPR003775">
    <property type="entry name" value="Flagellar_assembly_factor_FliW"/>
</dbReference>
<comment type="similarity">
    <text evidence="5">Belongs to the FliW family.</text>
</comment>
<dbReference type="GO" id="GO:0006417">
    <property type="term" value="P:regulation of translation"/>
    <property type="evidence" value="ECO:0007669"/>
    <property type="project" value="UniProtKB-KW"/>
</dbReference>
<evidence type="ECO:0000313" key="7">
    <source>
        <dbReference type="Proteomes" id="UP000002730"/>
    </source>
</evidence>
<evidence type="ECO:0000256" key="3">
    <source>
        <dbReference type="ARBA" id="ARBA00022845"/>
    </source>
</evidence>
<evidence type="ECO:0000313" key="6">
    <source>
        <dbReference type="EMBL" id="ADL51447.1"/>
    </source>
</evidence>
<dbReference type="HAMAP" id="MF_01185">
    <property type="entry name" value="FliW"/>
    <property type="match status" value="1"/>
</dbReference>
<dbReference type="GO" id="GO:0044780">
    <property type="term" value="P:bacterial-type flagellum assembly"/>
    <property type="evidence" value="ECO:0007669"/>
    <property type="project" value="UniProtKB-UniRule"/>
</dbReference>
<proteinExistence type="inferred from homology"/>
<comment type="subcellular location">
    <subcellularLocation>
        <location evidence="5">Cytoplasm</location>
    </subcellularLocation>
</comment>